<dbReference type="EMBL" id="QXGD01000689">
    <property type="protein sequence ID" value="KAE9228413.1"/>
    <property type="molecule type" value="Genomic_DNA"/>
</dbReference>
<name>A0A6A3S960_9STRA</name>
<evidence type="ECO:0000313" key="19">
    <source>
        <dbReference type="Proteomes" id="UP000486351"/>
    </source>
</evidence>
<evidence type="ECO:0000313" key="5">
    <source>
        <dbReference type="EMBL" id="KAE9144081.1"/>
    </source>
</evidence>
<organism evidence="4 16">
    <name type="scientific">Phytophthora fragariae</name>
    <dbReference type="NCBI Taxonomy" id="53985"/>
    <lineage>
        <taxon>Eukaryota</taxon>
        <taxon>Sar</taxon>
        <taxon>Stramenopiles</taxon>
        <taxon>Oomycota</taxon>
        <taxon>Peronosporomycetes</taxon>
        <taxon>Peronosporales</taxon>
        <taxon>Peronosporaceae</taxon>
        <taxon>Phytophthora</taxon>
    </lineage>
</organism>
<dbReference type="Proteomes" id="UP000460718">
    <property type="component" value="Unassembled WGS sequence"/>
</dbReference>
<accession>A0A6A3S960</accession>
<proteinExistence type="predicted"/>
<dbReference type="EMBL" id="QXGF01000655">
    <property type="protein sequence ID" value="KAE8937201.1"/>
    <property type="molecule type" value="Genomic_DNA"/>
</dbReference>
<keyword evidence="12" id="KW-1185">Reference proteome</keyword>
<evidence type="ECO:0000313" key="3">
    <source>
        <dbReference type="EMBL" id="KAE9109326.1"/>
    </source>
</evidence>
<evidence type="ECO:0000313" key="1">
    <source>
        <dbReference type="EMBL" id="KAE8937201.1"/>
    </source>
</evidence>
<evidence type="ECO:0000313" key="18">
    <source>
        <dbReference type="Proteomes" id="UP000476176"/>
    </source>
</evidence>
<gene>
    <name evidence="9" type="ORF">PF001_g18526</name>
    <name evidence="8" type="ORF">PF002_g13543</name>
    <name evidence="6" type="ORF">PF004_g17647</name>
    <name evidence="7" type="ORF">PF005_g12051</name>
    <name evidence="5" type="ORF">PF006_g10942</name>
    <name evidence="4" type="ORF">PF007_g11590</name>
    <name evidence="10" type="ORF">PF008_g10887</name>
    <name evidence="1" type="ORF">PF009_g12894</name>
    <name evidence="3" type="ORF">PF010_g11581</name>
    <name evidence="2" type="ORF">PF011_g10760</name>
</gene>
<evidence type="ECO:0000313" key="8">
    <source>
        <dbReference type="EMBL" id="KAE9228413.1"/>
    </source>
</evidence>
<sequence length="39" mass="4324">MVTLDYTLVLPIWKSTSENVAATQAAVTWGGLFGRRLEK</sequence>
<evidence type="ECO:0000313" key="13">
    <source>
        <dbReference type="Proteomes" id="UP000437068"/>
    </source>
</evidence>
<dbReference type="Proteomes" id="UP000488956">
    <property type="component" value="Unassembled WGS sequence"/>
</dbReference>
<dbReference type="EMBL" id="QXGA01000567">
    <property type="protein sequence ID" value="KAE9144081.1"/>
    <property type="molecule type" value="Genomic_DNA"/>
</dbReference>
<evidence type="ECO:0000313" key="12">
    <source>
        <dbReference type="Proteomes" id="UP000433483"/>
    </source>
</evidence>
<dbReference type="EMBL" id="QXFX01000618">
    <property type="protein sequence ID" value="KAE9109326.1"/>
    <property type="molecule type" value="Genomic_DNA"/>
</dbReference>
<dbReference type="EMBL" id="QXGC01001340">
    <property type="protein sequence ID" value="KAE9205116.1"/>
    <property type="molecule type" value="Genomic_DNA"/>
</dbReference>
<dbReference type="Proteomes" id="UP000441208">
    <property type="component" value="Unassembled WGS sequence"/>
</dbReference>
<dbReference type="EMBL" id="QXFY01000562">
    <property type="protein sequence ID" value="KAE9340928.1"/>
    <property type="molecule type" value="Genomic_DNA"/>
</dbReference>
<evidence type="ECO:0000313" key="11">
    <source>
        <dbReference type="Proteomes" id="UP000429523"/>
    </source>
</evidence>
<evidence type="ECO:0000313" key="14">
    <source>
        <dbReference type="Proteomes" id="UP000440367"/>
    </source>
</evidence>
<dbReference type="EMBL" id="QXFW01000573">
    <property type="protein sequence ID" value="KAE9008314.1"/>
    <property type="molecule type" value="Genomic_DNA"/>
</dbReference>
<dbReference type="EMBL" id="QXGB01000624">
    <property type="protein sequence ID" value="KAE9208838.1"/>
    <property type="molecule type" value="Genomic_DNA"/>
</dbReference>
<dbReference type="Proteomes" id="UP000440367">
    <property type="component" value="Unassembled WGS sequence"/>
</dbReference>
<dbReference type="Proteomes" id="UP000440732">
    <property type="component" value="Unassembled WGS sequence"/>
</dbReference>
<evidence type="ECO:0000313" key="16">
    <source>
        <dbReference type="Proteomes" id="UP000441208"/>
    </source>
</evidence>
<comment type="caution">
    <text evidence="4">The sequence shown here is derived from an EMBL/GenBank/DDBJ whole genome shotgun (WGS) entry which is preliminary data.</text>
</comment>
<evidence type="ECO:0000313" key="20">
    <source>
        <dbReference type="Proteomes" id="UP000488956"/>
    </source>
</evidence>
<evidence type="ECO:0000313" key="7">
    <source>
        <dbReference type="EMBL" id="KAE9208838.1"/>
    </source>
</evidence>
<dbReference type="EMBL" id="QXGE01001420">
    <property type="protein sequence ID" value="KAE9292868.1"/>
    <property type="molecule type" value="Genomic_DNA"/>
</dbReference>
<protein>
    <submittedName>
        <fullName evidence="4">Uncharacterized protein</fullName>
    </submittedName>
</protein>
<dbReference type="Proteomes" id="UP000429523">
    <property type="component" value="Unassembled WGS sequence"/>
</dbReference>
<evidence type="ECO:0000313" key="6">
    <source>
        <dbReference type="EMBL" id="KAE9205116.1"/>
    </source>
</evidence>
<dbReference type="Proteomes" id="UP000486351">
    <property type="component" value="Unassembled WGS sequence"/>
</dbReference>
<dbReference type="Proteomes" id="UP000433483">
    <property type="component" value="Unassembled WGS sequence"/>
</dbReference>
<reference evidence="11 12" key="1">
    <citation type="submission" date="2018-08" db="EMBL/GenBank/DDBJ databases">
        <title>Genomic investigation of the strawberry pathogen Phytophthora fragariae indicates pathogenicity is determined by transcriptional variation in three key races.</title>
        <authorList>
            <person name="Adams T.M."/>
            <person name="Armitage A.D."/>
            <person name="Sobczyk M.K."/>
            <person name="Bates H.J."/>
            <person name="Dunwell J.M."/>
            <person name="Nellist C.F."/>
            <person name="Harrison R.J."/>
        </authorList>
    </citation>
    <scope>NUCLEOTIDE SEQUENCE [LARGE SCALE GENOMIC DNA]</scope>
    <source>
        <strain evidence="9 13">A4</strain>
        <strain evidence="8 14">BC-1</strain>
        <strain evidence="6 18">BC-23</strain>
        <strain evidence="7 12">NOV-27</strain>
        <strain evidence="5 15">NOV-5</strain>
        <strain evidence="4 16">NOV-71</strain>
        <strain evidence="10 19">NOV-77</strain>
        <strain evidence="1 11">NOV-9</strain>
        <strain evidence="3 20">ONT-3</strain>
        <strain evidence="2 17">SCRP245</strain>
    </source>
</reference>
<evidence type="ECO:0000313" key="15">
    <source>
        <dbReference type="Proteomes" id="UP000440732"/>
    </source>
</evidence>
<dbReference type="Proteomes" id="UP000476176">
    <property type="component" value="Unassembled WGS sequence"/>
</dbReference>
<evidence type="ECO:0000313" key="9">
    <source>
        <dbReference type="EMBL" id="KAE9292868.1"/>
    </source>
</evidence>
<evidence type="ECO:0000313" key="17">
    <source>
        <dbReference type="Proteomes" id="UP000460718"/>
    </source>
</evidence>
<evidence type="ECO:0000313" key="2">
    <source>
        <dbReference type="EMBL" id="KAE9008314.1"/>
    </source>
</evidence>
<dbReference type="Proteomes" id="UP000437068">
    <property type="component" value="Unassembled WGS sequence"/>
</dbReference>
<dbReference type="AlphaFoldDB" id="A0A6A3S960"/>
<evidence type="ECO:0000313" key="10">
    <source>
        <dbReference type="EMBL" id="KAE9340928.1"/>
    </source>
</evidence>
<dbReference type="EMBL" id="QXFZ01000586">
    <property type="protein sequence ID" value="KAE9111160.1"/>
    <property type="molecule type" value="Genomic_DNA"/>
</dbReference>
<evidence type="ECO:0000313" key="4">
    <source>
        <dbReference type="EMBL" id="KAE9111160.1"/>
    </source>
</evidence>